<comment type="similarity">
    <text evidence="1">Belongs to the glycosyltransferase 2 family.</text>
</comment>
<dbReference type="Gene3D" id="3.90.550.10">
    <property type="entry name" value="Spore Coat Polysaccharide Biosynthesis Protein SpsA, Chain A"/>
    <property type="match status" value="1"/>
</dbReference>
<organism evidence="5 6">
    <name type="scientific">Parabacteroides chartae</name>
    <dbReference type="NCBI Taxonomy" id="1037355"/>
    <lineage>
        <taxon>Bacteria</taxon>
        <taxon>Pseudomonadati</taxon>
        <taxon>Bacteroidota</taxon>
        <taxon>Bacteroidia</taxon>
        <taxon>Bacteroidales</taxon>
        <taxon>Tannerellaceae</taxon>
        <taxon>Parabacteroides</taxon>
    </lineage>
</organism>
<evidence type="ECO:0000256" key="2">
    <source>
        <dbReference type="ARBA" id="ARBA00022676"/>
    </source>
</evidence>
<dbReference type="Pfam" id="PF00535">
    <property type="entry name" value="Glycos_transf_2"/>
    <property type="match status" value="1"/>
</dbReference>
<keyword evidence="2" id="KW-0328">Glycosyltransferase</keyword>
<dbReference type="RefSeq" id="WP_079684224.1">
    <property type="nucleotide sequence ID" value="NZ_FUYQ01000024.1"/>
</dbReference>
<dbReference type="InterPro" id="IPR001173">
    <property type="entry name" value="Glyco_trans_2-like"/>
</dbReference>
<reference evidence="6" key="1">
    <citation type="submission" date="2017-02" db="EMBL/GenBank/DDBJ databases">
        <authorList>
            <person name="Varghese N."/>
            <person name="Submissions S."/>
        </authorList>
    </citation>
    <scope>NUCLEOTIDE SEQUENCE [LARGE SCALE GENOMIC DNA]</scope>
    <source>
        <strain evidence="6">DSM 24967</strain>
    </source>
</reference>
<dbReference type="SUPFAM" id="SSF53448">
    <property type="entry name" value="Nucleotide-diphospho-sugar transferases"/>
    <property type="match status" value="1"/>
</dbReference>
<proteinExistence type="inferred from homology"/>
<keyword evidence="3" id="KW-0808">Transferase</keyword>
<evidence type="ECO:0000313" key="5">
    <source>
        <dbReference type="EMBL" id="SKB79630.1"/>
    </source>
</evidence>
<dbReference type="CDD" id="cd04186">
    <property type="entry name" value="GT_2_like_c"/>
    <property type="match status" value="1"/>
</dbReference>
<dbReference type="InterPro" id="IPR029044">
    <property type="entry name" value="Nucleotide-diphossugar_trans"/>
</dbReference>
<evidence type="ECO:0000259" key="4">
    <source>
        <dbReference type="Pfam" id="PF00535"/>
    </source>
</evidence>
<dbReference type="PANTHER" id="PTHR43179:SF12">
    <property type="entry name" value="GALACTOFURANOSYLTRANSFERASE GLFT2"/>
    <property type="match status" value="1"/>
</dbReference>
<dbReference type="AlphaFoldDB" id="A0A1T5E740"/>
<evidence type="ECO:0000256" key="3">
    <source>
        <dbReference type="ARBA" id="ARBA00022679"/>
    </source>
</evidence>
<dbReference type="EMBL" id="FUYQ01000024">
    <property type="protein sequence ID" value="SKB79630.1"/>
    <property type="molecule type" value="Genomic_DNA"/>
</dbReference>
<feature type="domain" description="Glycosyltransferase 2-like" evidence="4">
    <location>
        <begin position="8"/>
        <end position="182"/>
    </location>
</feature>
<dbReference type="GO" id="GO:0016757">
    <property type="term" value="F:glycosyltransferase activity"/>
    <property type="evidence" value="ECO:0007669"/>
    <property type="project" value="UniProtKB-KW"/>
</dbReference>
<evidence type="ECO:0000313" key="6">
    <source>
        <dbReference type="Proteomes" id="UP000190852"/>
    </source>
</evidence>
<name>A0A1T5E740_9BACT</name>
<protein>
    <recommendedName>
        <fullName evidence="4">Glycosyltransferase 2-like domain-containing protein</fullName>
    </recommendedName>
</protein>
<dbReference type="Proteomes" id="UP000190852">
    <property type="component" value="Unassembled WGS sequence"/>
</dbReference>
<dbReference type="PANTHER" id="PTHR43179">
    <property type="entry name" value="RHAMNOSYLTRANSFERASE WBBL"/>
    <property type="match status" value="1"/>
</dbReference>
<sequence>MENNPVISIITVNFNGLQDTLELCRSVKDQVKSISYNLIVVDNGSKVDEAAQIKQIYPWVQVIRSEKNLGFSGGNNLGIRQAKGDFIFLLNNDTYLPDESIHNLVDTLKSNKNLAAVSPKIKFAWSPFAIQFAGFTPLSAITLRNKTIGFGESDNGQYNQFRQTPLLHGAAMMVKRHIIEEVGLMPELYFLYYEEIDWCTTMTEHGYILGYEPKCTVFHKESRSTGQNSPLRSYYLTRNRLLFAWRHRSGFTKWLSIGYQSLIAIPIHTIKFLLKGNTANAIALLEGLTAFIQLKK</sequence>
<evidence type="ECO:0000256" key="1">
    <source>
        <dbReference type="ARBA" id="ARBA00006739"/>
    </source>
</evidence>
<accession>A0A1T5E740</accession>
<gene>
    <name evidence="5" type="ORF">SAMN05660349_02805</name>
</gene>
<keyword evidence="6" id="KW-1185">Reference proteome</keyword>